<feature type="region of interest" description="Disordered" evidence="1">
    <location>
        <begin position="162"/>
        <end position="182"/>
    </location>
</feature>
<organism evidence="2 3">
    <name type="scientific">Biomphalaria pfeifferi</name>
    <name type="common">Bloodfluke planorb</name>
    <name type="synonym">Freshwater snail</name>
    <dbReference type="NCBI Taxonomy" id="112525"/>
    <lineage>
        <taxon>Eukaryota</taxon>
        <taxon>Metazoa</taxon>
        <taxon>Spiralia</taxon>
        <taxon>Lophotrochozoa</taxon>
        <taxon>Mollusca</taxon>
        <taxon>Gastropoda</taxon>
        <taxon>Heterobranchia</taxon>
        <taxon>Euthyneura</taxon>
        <taxon>Panpulmonata</taxon>
        <taxon>Hygrophila</taxon>
        <taxon>Lymnaeoidea</taxon>
        <taxon>Planorbidae</taxon>
        <taxon>Biomphalaria</taxon>
    </lineage>
</organism>
<feature type="compositionally biased region" description="Basic and acidic residues" evidence="1">
    <location>
        <begin position="618"/>
        <end position="628"/>
    </location>
</feature>
<protein>
    <submittedName>
        <fullName evidence="2">Uncharacterized protein</fullName>
    </submittedName>
</protein>
<name>A0AAD8B6X5_BIOPF</name>
<reference evidence="2" key="1">
    <citation type="journal article" date="2023" name="PLoS Negl. Trop. Dis.">
        <title>A genome sequence for Biomphalaria pfeifferi, the major vector snail for the human-infecting parasite Schistosoma mansoni.</title>
        <authorList>
            <person name="Bu L."/>
            <person name="Lu L."/>
            <person name="Laidemitt M.R."/>
            <person name="Zhang S.M."/>
            <person name="Mutuku M."/>
            <person name="Mkoji G."/>
            <person name="Steinauer M."/>
            <person name="Loker E.S."/>
        </authorList>
    </citation>
    <scope>NUCLEOTIDE SEQUENCE</scope>
    <source>
        <strain evidence="2">KasaAsao</strain>
    </source>
</reference>
<proteinExistence type="predicted"/>
<comment type="caution">
    <text evidence="2">The sequence shown here is derived from an EMBL/GenBank/DDBJ whole genome shotgun (WGS) entry which is preliminary data.</text>
</comment>
<accession>A0AAD8B6X5</accession>
<evidence type="ECO:0000313" key="3">
    <source>
        <dbReference type="Proteomes" id="UP001233172"/>
    </source>
</evidence>
<dbReference type="Proteomes" id="UP001233172">
    <property type="component" value="Unassembled WGS sequence"/>
</dbReference>
<reference evidence="2" key="2">
    <citation type="submission" date="2023-04" db="EMBL/GenBank/DDBJ databases">
        <authorList>
            <person name="Bu L."/>
            <person name="Lu L."/>
            <person name="Laidemitt M.R."/>
            <person name="Zhang S.M."/>
            <person name="Mutuku M."/>
            <person name="Mkoji G."/>
            <person name="Steinauer M."/>
            <person name="Loker E.S."/>
        </authorList>
    </citation>
    <scope>NUCLEOTIDE SEQUENCE</scope>
    <source>
        <strain evidence="2">KasaAsao</strain>
        <tissue evidence="2">Whole Snail</tissue>
    </source>
</reference>
<gene>
    <name evidence="2" type="ORF">Bpfe_021977</name>
</gene>
<dbReference type="AlphaFoldDB" id="A0AAD8B6X5"/>
<keyword evidence="3" id="KW-1185">Reference proteome</keyword>
<evidence type="ECO:0000313" key="2">
    <source>
        <dbReference type="EMBL" id="KAK0048534.1"/>
    </source>
</evidence>
<sequence length="628" mass="69063">MSTKLAAAANDSVKPKIKKIGPMPKTDQYLHDSAQRPDNNQQINVNQSCYKKKDKKCPPKCDTNDPHNQHKACSKCGLCSPQCTCNNKDCSKCDANEQQCASGCGNKESCGNSPSACCDNKQQNNINMNKQQDDMALVREEPLTTSRCDQLKQPTIVTTEQLGETGDTPVNNQQTHRKHGSARNTLTRVKSQLKRLLNHKPVKVKVLEPSGETNTNVNKAATNMHLFFNDKSEATCKVVIKRQNFPSDLKKVVDNSKTDTLMDDGPSDVEDNTKNINQEVTKSKSIEENSKPSKSEISKAVNSSLKKVNCLPGERSSSTEIKHQEEKIREQSVSNTSPENRRALPKQGTFIIEKPKMAWSSPVMRSKCERHDSGSPVTVIQSGSSPLVATGVTSLHSNSRATFDIGSTETNDIGAWSTHVTSTSSNKLLRVEKHSGTYSRPQMQSYSDPVIEDSNVCSADAEEVGNELIASDDGGENSGNDKDEANTSQHKINDSLAWVIVSASSNVQSSDIPQPVSADQHPPRTYQKKSKLLKFTKTFANLPTNITCNILNMFPSSSKMDRPKYGNSKGDKPNFVDRPTDTATLPQHPEPEGDSSVVYEAVLMKHASTLTRSKKHTHDGERFSDSLK</sequence>
<feature type="region of interest" description="Disordered" evidence="1">
    <location>
        <begin position="282"/>
        <end position="346"/>
    </location>
</feature>
<evidence type="ECO:0000256" key="1">
    <source>
        <dbReference type="SAM" id="MobiDB-lite"/>
    </source>
</evidence>
<dbReference type="EMBL" id="JASAOG010000136">
    <property type="protein sequence ID" value="KAK0048534.1"/>
    <property type="molecule type" value="Genomic_DNA"/>
</dbReference>
<feature type="compositionally biased region" description="Basic and acidic residues" evidence="1">
    <location>
        <begin position="559"/>
        <end position="580"/>
    </location>
</feature>
<feature type="region of interest" description="Disordered" evidence="1">
    <location>
        <begin position="557"/>
        <end position="628"/>
    </location>
</feature>
<feature type="compositionally biased region" description="Polar residues" evidence="1">
    <location>
        <begin position="162"/>
        <end position="174"/>
    </location>
</feature>
<feature type="region of interest" description="Disordered" evidence="1">
    <location>
        <begin position="1"/>
        <end position="41"/>
    </location>
</feature>
<feature type="compositionally biased region" description="Basic and acidic residues" evidence="1">
    <location>
        <begin position="320"/>
        <end position="330"/>
    </location>
</feature>
<feature type="compositionally biased region" description="Basic and acidic residues" evidence="1">
    <location>
        <begin position="282"/>
        <end position="297"/>
    </location>
</feature>